<protein>
    <recommendedName>
        <fullName evidence="1">Protein phosphatase</fullName>
        <ecNumber evidence="1">3.1.3.16</ecNumber>
    </recommendedName>
</protein>
<dbReference type="PROSITE" id="PS51746">
    <property type="entry name" value="PPM_2"/>
    <property type="match status" value="1"/>
</dbReference>
<evidence type="ECO:0000256" key="1">
    <source>
        <dbReference type="RuleBase" id="RU366020"/>
    </source>
</evidence>
<reference evidence="4" key="2">
    <citation type="submission" date="2021-01" db="EMBL/GenBank/DDBJ databases">
        <authorList>
            <person name="Schikora-Tamarit M.A."/>
        </authorList>
    </citation>
    <scope>NUCLEOTIDE SEQUENCE</scope>
    <source>
        <strain evidence="4">CBS2887</strain>
    </source>
</reference>
<keyword evidence="2" id="KW-0812">Transmembrane</keyword>
<keyword evidence="1" id="KW-0464">Manganese</keyword>
<evidence type="ECO:0000313" key="5">
    <source>
        <dbReference type="Proteomes" id="UP000774326"/>
    </source>
</evidence>
<keyword evidence="2" id="KW-0472">Membrane</keyword>
<sequence length="380" mass="41934">MFNTPILRLSTYTRLIRQHQWLSVVLLTLFMGLISIILTGTTSTKAVASSASSLKASANLRFNSYVSNYSRRFTTSSSHSSSSSNSASSAAFGHSSDGSSAVFKYNVAVAFQPKDRDENKLLKSKSKEEPSPTGEDNYFTFAKSDSELACGVADGVGGWNELGYDSSAISRELCKALEKTYAKDNESKLSPKEMLSRAFKQIQEEKIVQVGGTTSCFGTFNADGRLSIANLGDSWCGVFRQTKLIHETRIQTHQFNTPFQLAIIPESILNQQKAGSRFIMDTPRKADEYSFQLQKGDIVVFATDGVIDNIAVQDIELYLDEQEGNPDFQEVASKFVKNVVNLSKDERFPSVFSQELSKLTGQFYSGGKEDDITAVFVKVE</sequence>
<keyword evidence="1" id="KW-0460">Magnesium</keyword>
<dbReference type="PANTHER" id="PTHR12320">
    <property type="entry name" value="PROTEIN PHOSPHATASE 2C"/>
    <property type="match status" value="1"/>
</dbReference>
<evidence type="ECO:0000313" key="4">
    <source>
        <dbReference type="EMBL" id="KAH3688824.1"/>
    </source>
</evidence>
<dbReference type="SMART" id="SM00331">
    <property type="entry name" value="PP2C_SIG"/>
    <property type="match status" value="1"/>
</dbReference>
<keyword evidence="1" id="KW-0479">Metal-binding</keyword>
<dbReference type="InterPro" id="IPR001932">
    <property type="entry name" value="PPM-type_phosphatase-like_dom"/>
</dbReference>
<dbReference type="Gene3D" id="3.60.40.10">
    <property type="entry name" value="PPM-type phosphatase domain"/>
    <property type="match status" value="1"/>
</dbReference>
<keyword evidence="1" id="KW-0904">Protein phosphatase</keyword>
<dbReference type="InterPro" id="IPR039123">
    <property type="entry name" value="PPTC7"/>
</dbReference>
<dbReference type="CDD" id="cd00143">
    <property type="entry name" value="PP2Cc"/>
    <property type="match status" value="1"/>
</dbReference>
<keyword evidence="2" id="KW-1133">Transmembrane helix</keyword>
<comment type="caution">
    <text evidence="4">The sequence shown here is derived from an EMBL/GenBank/DDBJ whole genome shotgun (WGS) entry which is preliminary data.</text>
</comment>
<comment type="cofactor">
    <cofactor evidence="1">
        <name>Mn(2+)</name>
        <dbReference type="ChEBI" id="CHEBI:29035"/>
    </cofactor>
</comment>
<dbReference type="GO" id="GO:0046872">
    <property type="term" value="F:metal ion binding"/>
    <property type="evidence" value="ECO:0007669"/>
    <property type="project" value="UniProtKB-UniRule"/>
</dbReference>
<comment type="catalytic activity">
    <reaction evidence="1">
        <text>O-phospho-L-seryl-[protein] + H2O = L-seryl-[protein] + phosphate</text>
        <dbReference type="Rhea" id="RHEA:20629"/>
        <dbReference type="Rhea" id="RHEA-COMP:9863"/>
        <dbReference type="Rhea" id="RHEA-COMP:11604"/>
        <dbReference type="ChEBI" id="CHEBI:15377"/>
        <dbReference type="ChEBI" id="CHEBI:29999"/>
        <dbReference type="ChEBI" id="CHEBI:43474"/>
        <dbReference type="ChEBI" id="CHEBI:83421"/>
        <dbReference type="EC" id="3.1.3.16"/>
    </reaction>
</comment>
<dbReference type="Pfam" id="PF07228">
    <property type="entry name" value="SpoIIE"/>
    <property type="match status" value="1"/>
</dbReference>
<gene>
    <name evidence="4" type="ORF">WICPIJ_000184</name>
</gene>
<dbReference type="OrthoDB" id="60843at2759"/>
<feature type="transmembrane region" description="Helical" evidence="2">
    <location>
        <begin position="21"/>
        <end position="40"/>
    </location>
</feature>
<feature type="domain" description="PPM-type phosphatase" evidence="3">
    <location>
        <begin position="119"/>
        <end position="379"/>
    </location>
</feature>
<dbReference type="EMBL" id="JAEUBG010000133">
    <property type="protein sequence ID" value="KAH3688824.1"/>
    <property type="molecule type" value="Genomic_DNA"/>
</dbReference>
<comment type="cofactor">
    <cofactor evidence="1">
        <name>Mg(2+)</name>
        <dbReference type="ChEBI" id="CHEBI:18420"/>
    </cofactor>
</comment>
<dbReference type="SMART" id="SM00332">
    <property type="entry name" value="PP2Cc"/>
    <property type="match status" value="1"/>
</dbReference>
<name>A0A9P8QHQ6_WICPI</name>
<comment type="catalytic activity">
    <reaction evidence="1">
        <text>O-phospho-L-threonyl-[protein] + H2O = L-threonyl-[protein] + phosphate</text>
        <dbReference type="Rhea" id="RHEA:47004"/>
        <dbReference type="Rhea" id="RHEA-COMP:11060"/>
        <dbReference type="Rhea" id="RHEA-COMP:11605"/>
        <dbReference type="ChEBI" id="CHEBI:15377"/>
        <dbReference type="ChEBI" id="CHEBI:30013"/>
        <dbReference type="ChEBI" id="CHEBI:43474"/>
        <dbReference type="ChEBI" id="CHEBI:61977"/>
        <dbReference type="EC" id="3.1.3.16"/>
    </reaction>
</comment>
<dbReference type="FunFam" id="3.60.40.10:FF:000093">
    <property type="entry name" value="Type 2C protein Phosphatase"/>
    <property type="match status" value="1"/>
</dbReference>
<dbReference type="SUPFAM" id="SSF81606">
    <property type="entry name" value="PP2C-like"/>
    <property type="match status" value="1"/>
</dbReference>
<organism evidence="4 5">
    <name type="scientific">Wickerhamomyces pijperi</name>
    <name type="common">Yeast</name>
    <name type="synonym">Pichia pijperi</name>
    <dbReference type="NCBI Taxonomy" id="599730"/>
    <lineage>
        <taxon>Eukaryota</taxon>
        <taxon>Fungi</taxon>
        <taxon>Dikarya</taxon>
        <taxon>Ascomycota</taxon>
        <taxon>Saccharomycotina</taxon>
        <taxon>Saccharomycetes</taxon>
        <taxon>Phaffomycetales</taxon>
        <taxon>Wickerhamomycetaceae</taxon>
        <taxon>Wickerhamomyces</taxon>
    </lineage>
</organism>
<dbReference type="InterPro" id="IPR036457">
    <property type="entry name" value="PPM-type-like_dom_sf"/>
</dbReference>
<dbReference type="AlphaFoldDB" id="A0A9P8QHQ6"/>
<dbReference type="GO" id="GO:0004722">
    <property type="term" value="F:protein serine/threonine phosphatase activity"/>
    <property type="evidence" value="ECO:0007669"/>
    <property type="project" value="UniProtKB-EC"/>
</dbReference>
<dbReference type="Proteomes" id="UP000774326">
    <property type="component" value="Unassembled WGS sequence"/>
</dbReference>
<evidence type="ECO:0000259" key="3">
    <source>
        <dbReference type="PROSITE" id="PS51746"/>
    </source>
</evidence>
<reference evidence="4" key="1">
    <citation type="journal article" date="2021" name="Open Biol.">
        <title>Shared evolutionary footprints suggest mitochondrial oxidative damage underlies multiple complex I losses in fungi.</title>
        <authorList>
            <person name="Schikora-Tamarit M.A."/>
            <person name="Marcet-Houben M."/>
            <person name="Nosek J."/>
            <person name="Gabaldon T."/>
        </authorList>
    </citation>
    <scope>NUCLEOTIDE SEQUENCE</scope>
    <source>
        <strain evidence="4">CBS2887</strain>
    </source>
</reference>
<keyword evidence="5" id="KW-1185">Reference proteome</keyword>
<comment type="similarity">
    <text evidence="1">Belongs to the PP2C family.</text>
</comment>
<evidence type="ECO:0000256" key="2">
    <source>
        <dbReference type="SAM" id="Phobius"/>
    </source>
</evidence>
<keyword evidence="1" id="KW-0378">Hydrolase</keyword>
<dbReference type="PANTHER" id="PTHR12320:SF1">
    <property type="entry name" value="PROTEIN PHOSPHATASE PTC7 HOMOLOG"/>
    <property type="match status" value="1"/>
</dbReference>
<proteinExistence type="inferred from homology"/>
<accession>A0A9P8QHQ6</accession>
<dbReference type="EC" id="3.1.3.16" evidence="1"/>